<evidence type="ECO:0000256" key="1">
    <source>
        <dbReference type="ARBA" id="ARBA00009219"/>
    </source>
</evidence>
<accession>A0ABS7QSF4</accession>
<comment type="caution">
    <text evidence="4">The sequence shown here is derived from an EMBL/GenBank/DDBJ whole genome shotgun (WGS) entry which is preliminary data.</text>
</comment>
<feature type="domain" description="3-beta hydroxysteroid dehydrogenase/isomerase" evidence="3">
    <location>
        <begin position="26"/>
        <end position="238"/>
    </location>
</feature>
<dbReference type="InterPro" id="IPR050177">
    <property type="entry name" value="Lipid_A_modif_metabolic_enz"/>
</dbReference>
<gene>
    <name evidence="4" type="ORF">K7472_14745</name>
</gene>
<proteinExistence type="inferred from homology"/>
<keyword evidence="5" id="KW-1185">Reference proteome</keyword>
<organism evidence="4 5">
    <name type="scientific">Streptantibioticus parmotrematis</name>
    <dbReference type="NCBI Taxonomy" id="2873249"/>
    <lineage>
        <taxon>Bacteria</taxon>
        <taxon>Bacillati</taxon>
        <taxon>Actinomycetota</taxon>
        <taxon>Actinomycetes</taxon>
        <taxon>Kitasatosporales</taxon>
        <taxon>Streptomycetaceae</taxon>
        <taxon>Streptantibioticus</taxon>
    </lineage>
</organism>
<comment type="similarity">
    <text evidence="1">Belongs to the 3-beta-HSD family.</text>
</comment>
<dbReference type="Pfam" id="PF01073">
    <property type="entry name" value="3Beta_HSD"/>
    <property type="match status" value="1"/>
</dbReference>
<dbReference type="Gene3D" id="3.40.50.720">
    <property type="entry name" value="NAD(P)-binding Rossmann-like Domain"/>
    <property type="match status" value="1"/>
</dbReference>
<protein>
    <submittedName>
        <fullName evidence="4">NAD-dependent epimerase/dehydratase family protein</fullName>
    </submittedName>
</protein>
<evidence type="ECO:0000256" key="2">
    <source>
        <dbReference type="ARBA" id="ARBA00023002"/>
    </source>
</evidence>
<dbReference type="EMBL" id="JAINVZ010000008">
    <property type="protein sequence ID" value="MBY8886108.1"/>
    <property type="molecule type" value="Genomic_DNA"/>
</dbReference>
<dbReference type="Proteomes" id="UP001198565">
    <property type="component" value="Unassembled WGS sequence"/>
</dbReference>
<evidence type="ECO:0000259" key="3">
    <source>
        <dbReference type="Pfam" id="PF01073"/>
    </source>
</evidence>
<name>A0ABS7QSF4_9ACTN</name>
<reference evidence="4 5" key="1">
    <citation type="submission" date="2021-08" db="EMBL/GenBank/DDBJ databases">
        <title>Streptomyces sp. PTM05 isolated from lichen.</title>
        <authorList>
            <person name="Somphong A."/>
            <person name="Phongsopitanun W."/>
            <person name="Tanasupawat S."/>
        </authorList>
    </citation>
    <scope>NUCLEOTIDE SEQUENCE [LARGE SCALE GENOMIC DNA]</scope>
    <source>
        <strain evidence="4 5">Ptm05</strain>
    </source>
</reference>
<keyword evidence="2" id="KW-0560">Oxidoreductase</keyword>
<sequence>MCRALVERGHRVRSFARNTHYRLDAYGVEQFRGDIRDVAAVRRATAACDAVVHCAAMAAHWGSWTEFWQINVTGTANVVAACRTQGVPRLVHTSTASVVFDGRSIEGAGESLPYGRCLDRYPDTKKAAEQIALRANDKTLATTALRPHLVWGHGDPHFAPVLAGQVRGSSIVLPGDGRNLIDTVHVVDAANAHALAVERLTSSSPLAGRPYFITQGSPRPRDQAVAELLAAQLGRPVRVRHLPRTPVMLMATAGEFLHRRLVTSKEPALTRFIVAELTTSHWFDISAARRDLGYNPRPTPTF</sequence>
<dbReference type="PANTHER" id="PTHR43245">
    <property type="entry name" value="BIFUNCTIONAL POLYMYXIN RESISTANCE PROTEIN ARNA"/>
    <property type="match status" value="1"/>
</dbReference>
<dbReference type="SUPFAM" id="SSF51735">
    <property type="entry name" value="NAD(P)-binding Rossmann-fold domains"/>
    <property type="match status" value="1"/>
</dbReference>
<dbReference type="PANTHER" id="PTHR43245:SF51">
    <property type="entry name" value="SHORT CHAIN DEHYDROGENASE_REDUCTASE FAMILY 42E, MEMBER 2"/>
    <property type="match status" value="1"/>
</dbReference>
<dbReference type="InterPro" id="IPR002225">
    <property type="entry name" value="3Beta_OHSteriod_DH/Estase"/>
</dbReference>
<evidence type="ECO:0000313" key="4">
    <source>
        <dbReference type="EMBL" id="MBY8886108.1"/>
    </source>
</evidence>
<evidence type="ECO:0000313" key="5">
    <source>
        <dbReference type="Proteomes" id="UP001198565"/>
    </source>
</evidence>
<dbReference type="InterPro" id="IPR036291">
    <property type="entry name" value="NAD(P)-bd_dom_sf"/>
</dbReference>